<sequence length="299" mass="34903">MEQRHCCPEYWRGCRLLRVKCVCKSWYALINSSNFITEHLKFNKNKRRPQLLIHDRLADLDDSVLITIISEDTIGEYYVDDISLALWNPANREVRPLPAVQFVLPRDHIRFEFTGIFGFRLDPITSNINYKVVWLHIVLEDNIQGDLFHYNHLDLTSLILFDDSIAILNSTDKSVYDIWLLIQPGAAGVWNKLLTFKCPSHITKSCYCGFWDSSTLIFQKKKKKKKMLGPGTRGISNMDTRARGMAVRFIITRRAQYQLNEEGGKWTRVGPLHHWLLNKSILNNLKFAKAWHRWSAPNE</sequence>
<dbReference type="RefSeq" id="XP_009760212.1">
    <property type="nucleotide sequence ID" value="XM_009761910.1"/>
</dbReference>
<dbReference type="PANTHER" id="PTHR47993:SF149">
    <property type="entry name" value="F-BOX DOMAIN CONTAINING PROTEIN, EXPRESSED"/>
    <property type="match status" value="1"/>
</dbReference>
<organism evidence="1 2">
    <name type="scientific">Nicotiana sylvestris</name>
    <name type="common">Wood tobacco</name>
    <name type="synonym">South American tobacco</name>
    <dbReference type="NCBI Taxonomy" id="4096"/>
    <lineage>
        <taxon>Eukaryota</taxon>
        <taxon>Viridiplantae</taxon>
        <taxon>Streptophyta</taxon>
        <taxon>Embryophyta</taxon>
        <taxon>Tracheophyta</taxon>
        <taxon>Spermatophyta</taxon>
        <taxon>Magnoliopsida</taxon>
        <taxon>eudicotyledons</taxon>
        <taxon>Gunneridae</taxon>
        <taxon>Pentapetalae</taxon>
        <taxon>asterids</taxon>
        <taxon>lamiids</taxon>
        <taxon>Solanales</taxon>
        <taxon>Solanaceae</taxon>
        <taxon>Nicotianoideae</taxon>
        <taxon>Nicotianeae</taxon>
        <taxon>Nicotiana</taxon>
    </lineage>
</organism>
<dbReference type="AlphaFoldDB" id="A0A1U7UVZ7"/>
<gene>
    <name evidence="2" type="primary">LOC104212598</name>
</gene>
<dbReference type="Proteomes" id="UP000189701">
    <property type="component" value="Unplaced"/>
</dbReference>
<evidence type="ECO:0000313" key="1">
    <source>
        <dbReference type="Proteomes" id="UP000189701"/>
    </source>
</evidence>
<accession>A0A1U7UVZ7</accession>
<evidence type="ECO:0000313" key="2">
    <source>
        <dbReference type="RefSeq" id="XP_009760212.1"/>
    </source>
</evidence>
<reference evidence="2" key="2">
    <citation type="submission" date="2025-08" db="UniProtKB">
        <authorList>
            <consortium name="RefSeq"/>
        </authorList>
    </citation>
    <scope>IDENTIFICATION</scope>
    <source>
        <tissue evidence="2">Leaf</tissue>
    </source>
</reference>
<protein>
    <submittedName>
        <fullName evidence="2">Uncharacterized protein LOC104212598</fullName>
    </submittedName>
</protein>
<dbReference type="SUPFAM" id="SSF81383">
    <property type="entry name" value="F-box domain"/>
    <property type="match status" value="1"/>
</dbReference>
<dbReference type="PANTHER" id="PTHR47993">
    <property type="entry name" value="OS09G0372900 PROTEIN-RELATED"/>
    <property type="match status" value="1"/>
</dbReference>
<dbReference type="InterPro" id="IPR050233">
    <property type="entry name" value="A_thaliana_F-box"/>
</dbReference>
<dbReference type="InterPro" id="IPR036047">
    <property type="entry name" value="F-box-like_dom_sf"/>
</dbReference>
<reference evidence="1" key="1">
    <citation type="journal article" date="2013" name="Genome Biol.">
        <title>Reference genomes and transcriptomes of Nicotiana sylvestris and Nicotiana tomentosiformis.</title>
        <authorList>
            <person name="Sierro N."/>
            <person name="Battey J.N."/>
            <person name="Ouadi S."/>
            <person name="Bovet L."/>
            <person name="Goepfert S."/>
            <person name="Bakaher N."/>
            <person name="Peitsch M.C."/>
            <person name="Ivanov N.V."/>
        </authorList>
    </citation>
    <scope>NUCLEOTIDE SEQUENCE [LARGE SCALE GENOMIC DNA]</scope>
</reference>
<proteinExistence type="predicted"/>
<keyword evidence="1" id="KW-1185">Reference proteome</keyword>
<name>A0A1U7UVZ7_NICSY</name>